<proteinExistence type="predicted"/>
<dbReference type="PANTHER" id="PTHR47203">
    <property type="match status" value="1"/>
</dbReference>
<feature type="region of interest" description="Disordered" evidence="1">
    <location>
        <begin position="504"/>
        <end position="560"/>
    </location>
</feature>
<comment type="caution">
    <text evidence="3">The sequence shown here is derived from an EMBL/GenBank/DDBJ whole genome shotgun (WGS) entry which is preliminary data.</text>
</comment>
<keyword evidence="4" id="KW-1185">Reference proteome</keyword>
<dbReference type="SUPFAM" id="SSF48150">
    <property type="entry name" value="DNA-glycosylase"/>
    <property type="match status" value="1"/>
</dbReference>
<dbReference type="SMART" id="SM00478">
    <property type="entry name" value="ENDO3c"/>
    <property type="match status" value="1"/>
</dbReference>
<evidence type="ECO:0000256" key="1">
    <source>
        <dbReference type="SAM" id="MobiDB-lite"/>
    </source>
</evidence>
<protein>
    <recommendedName>
        <fullName evidence="2">HhH-GPD domain-containing protein</fullName>
    </recommendedName>
</protein>
<evidence type="ECO:0000313" key="4">
    <source>
        <dbReference type="Proteomes" id="UP000293360"/>
    </source>
</evidence>
<dbReference type="InterPro" id="IPR011257">
    <property type="entry name" value="DNA_glycosylase"/>
</dbReference>
<feature type="region of interest" description="Disordered" evidence="1">
    <location>
        <begin position="573"/>
        <end position="599"/>
    </location>
</feature>
<dbReference type="AlphaFoldDB" id="A0A4Q4TNP7"/>
<gene>
    <name evidence="3" type="ORF">DL764_001632</name>
</gene>
<dbReference type="Pfam" id="PF00730">
    <property type="entry name" value="HhH-GPD"/>
    <property type="match status" value="1"/>
</dbReference>
<dbReference type="Gene3D" id="1.10.340.30">
    <property type="entry name" value="Hypothetical protein, domain 2"/>
    <property type="match status" value="1"/>
</dbReference>
<dbReference type="Gene3D" id="1.10.1670.10">
    <property type="entry name" value="Helix-hairpin-Helix base-excision DNA repair enzymes (C-terminal)"/>
    <property type="match status" value="1"/>
</dbReference>
<dbReference type="InterPro" id="IPR023170">
    <property type="entry name" value="HhH_base_excis_C"/>
</dbReference>
<organism evidence="3 4">
    <name type="scientific">Monosporascus ibericus</name>
    <dbReference type="NCBI Taxonomy" id="155417"/>
    <lineage>
        <taxon>Eukaryota</taxon>
        <taxon>Fungi</taxon>
        <taxon>Dikarya</taxon>
        <taxon>Ascomycota</taxon>
        <taxon>Pezizomycotina</taxon>
        <taxon>Sordariomycetes</taxon>
        <taxon>Xylariomycetidae</taxon>
        <taxon>Xylariales</taxon>
        <taxon>Xylariales incertae sedis</taxon>
        <taxon>Monosporascus</taxon>
    </lineage>
</organism>
<dbReference type="GO" id="GO:0000702">
    <property type="term" value="F:oxidized base lesion DNA N-glycosylase activity"/>
    <property type="evidence" value="ECO:0007669"/>
    <property type="project" value="UniProtKB-ARBA"/>
</dbReference>
<dbReference type="OrthoDB" id="5607at2759"/>
<name>A0A4Q4TNP7_9PEZI</name>
<feature type="compositionally biased region" description="Acidic residues" evidence="1">
    <location>
        <begin position="108"/>
        <end position="117"/>
    </location>
</feature>
<feature type="region of interest" description="Disordered" evidence="1">
    <location>
        <begin position="91"/>
        <end position="198"/>
    </location>
</feature>
<sequence length="599" mass="65273">MPKRGRGRARKTAVPVRGGWDVLPHGLGAAPTLGTTTEPLTAEQIILTTASGRTQATTSAKTSATASEIISATATTTTSTLAVVNEPKKWKRHIPTDNLPNGTKAETEINEQPEAEPEGGLRRSKRIRTIALNSKTPQETPAEPLSWKRRSKVEAYHTQQEDTRPSQGSEQDVNLKKEKRKSKKTKDNPYGLTPGKTPFPYWTAPTPAQCEEVYKLLANMHDDVQPQAPEVIPAPSLEVAGCGEVPSVLDALLRTLLSGATTFDNADKMIKGLVEKFGILPEGIGRGSIDWNKVRLSPLEDVVDAIRVGGLGNNKAKSIKAILDMVHQETIERRDAYLQERDTGVAAAVIGASVKTKGQKDLEIEKVEKNILSLDHIRDLSVDEAMKEFTKYPGVGVKTSACVILFCLQRPCFAVDTHVDKFSRWLRWVPENATVDDIFSHLEVRCPNHLKYGLHQLFIRHGKTCGKCRRGTVEGTEEWKTLVCPLEHLLDRFDKRQSMAKLKVSKQKQEADNAIKEGAGAVKDEEADGLDGIEGGNATTGEGNMSDVDEDDDGGVAQDADMDPMAMEVDEGVVGHGAESPDSELSAVDGVESGQKDVQ</sequence>
<dbReference type="PANTHER" id="PTHR47203:SF1">
    <property type="entry name" value="HYPOTHETICAL BASE EXCISION DNA REPAIR PROTEIN (EUROFUNG)"/>
    <property type="match status" value="1"/>
</dbReference>
<evidence type="ECO:0000313" key="3">
    <source>
        <dbReference type="EMBL" id="RYP08835.1"/>
    </source>
</evidence>
<feature type="domain" description="HhH-GPD" evidence="2">
    <location>
        <begin position="257"/>
        <end position="464"/>
    </location>
</feature>
<dbReference type="CDD" id="cd00056">
    <property type="entry name" value="ENDO3c"/>
    <property type="match status" value="1"/>
</dbReference>
<dbReference type="STRING" id="155417.A0A4Q4TNP7"/>
<accession>A0A4Q4TNP7</accession>
<evidence type="ECO:0000259" key="2">
    <source>
        <dbReference type="SMART" id="SM00478"/>
    </source>
</evidence>
<dbReference type="InterPro" id="IPR003265">
    <property type="entry name" value="HhH-GPD_domain"/>
</dbReference>
<dbReference type="GO" id="GO:0006285">
    <property type="term" value="P:base-excision repair, AP site formation"/>
    <property type="evidence" value="ECO:0007669"/>
    <property type="project" value="UniProtKB-ARBA"/>
</dbReference>
<feature type="compositionally biased region" description="Basic and acidic residues" evidence="1">
    <location>
        <begin position="152"/>
        <end position="164"/>
    </location>
</feature>
<dbReference type="Proteomes" id="UP000293360">
    <property type="component" value="Unassembled WGS sequence"/>
</dbReference>
<reference evidence="3 4" key="1">
    <citation type="submission" date="2018-06" db="EMBL/GenBank/DDBJ databases">
        <title>Complete Genomes of Monosporascus.</title>
        <authorList>
            <person name="Robinson A.J."/>
            <person name="Natvig D.O."/>
        </authorList>
    </citation>
    <scope>NUCLEOTIDE SEQUENCE [LARGE SCALE GENOMIC DNA]</scope>
    <source>
        <strain evidence="3 4">CBS 110550</strain>
    </source>
</reference>
<dbReference type="EMBL" id="QJNU01000054">
    <property type="protein sequence ID" value="RYP08835.1"/>
    <property type="molecule type" value="Genomic_DNA"/>
</dbReference>